<dbReference type="InterPro" id="IPR018490">
    <property type="entry name" value="cNMP-bd_dom_sf"/>
</dbReference>
<dbReference type="OrthoDB" id="667966at2"/>
<dbReference type="SUPFAM" id="SSF46785">
    <property type="entry name" value="Winged helix' DNA-binding domain"/>
    <property type="match status" value="1"/>
</dbReference>
<dbReference type="Gene3D" id="2.60.120.10">
    <property type="entry name" value="Jelly Rolls"/>
    <property type="match status" value="1"/>
</dbReference>
<dbReference type="InterPro" id="IPR000595">
    <property type="entry name" value="cNMP-bd_dom"/>
</dbReference>
<protein>
    <submittedName>
        <fullName evidence="6">cAMP-binding domain of CRP or a regulatory subunit of cAMP-dependent protein kinases</fullName>
    </submittedName>
</protein>
<dbReference type="GO" id="GO:0003700">
    <property type="term" value="F:DNA-binding transcription factor activity"/>
    <property type="evidence" value="ECO:0007669"/>
    <property type="project" value="TreeGrafter"/>
</dbReference>
<evidence type="ECO:0000256" key="1">
    <source>
        <dbReference type="ARBA" id="ARBA00023015"/>
    </source>
</evidence>
<evidence type="ECO:0000313" key="6">
    <source>
        <dbReference type="EMBL" id="SEE26158.1"/>
    </source>
</evidence>
<dbReference type="GO" id="GO:0005829">
    <property type="term" value="C:cytosol"/>
    <property type="evidence" value="ECO:0007669"/>
    <property type="project" value="TreeGrafter"/>
</dbReference>
<keyword evidence="6" id="KW-0808">Transferase</keyword>
<proteinExistence type="predicted"/>
<organism evidence="6 7">
    <name type="scientific">Salinimicrobium catena</name>
    <dbReference type="NCBI Taxonomy" id="390640"/>
    <lineage>
        <taxon>Bacteria</taxon>
        <taxon>Pseudomonadati</taxon>
        <taxon>Bacteroidota</taxon>
        <taxon>Flavobacteriia</taxon>
        <taxon>Flavobacteriales</taxon>
        <taxon>Flavobacteriaceae</taxon>
        <taxon>Salinimicrobium</taxon>
    </lineage>
</organism>
<dbReference type="SUPFAM" id="SSF51206">
    <property type="entry name" value="cAMP-binding domain-like"/>
    <property type="match status" value="1"/>
</dbReference>
<dbReference type="PROSITE" id="PS50042">
    <property type="entry name" value="CNMP_BINDING_3"/>
    <property type="match status" value="1"/>
</dbReference>
<feature type="domain" description="Cyclic nucleotide-binding" evidence="4">
    <location>
        <begin position="1"/>
        <end position="116"/>
    </location>
</feature>
<evidence type="ECO:0000259" key="4">
    <source>
        <dbReference type="PROSITE" id="PS50042"/>
    </source>
</evidence>
<name>A0A1H5HFW9_9FLAO</name>
<dbReference type="GO" id="GO:0003677">
    <property type="term" value="F:DNA binding"/>
    <property type="evidence" value="ECO:0007669"/>
    <property type="project" value="UniProtKB-KW"/>
</dbReference>
<keyword evidence="2" id="KW-0238">DNA-binding</keyword>
<evidence type="ECO:0000313" key="7">
    <source>
        <dbReference type="Proteomes" id="UP000199448"/>
    </source>
</evidence>
<reference evidence="6 7" key="1">
    <citation type="submission" date="2016-10" db="EMBL/GenBank/DDBJ databases">
        <authorList>
            <person name="de Groot N.N."/>
        </authorList>
    </citation>
    <scope>NUCLEOTIDE SEQUENCE [LARGE SCALE GENOMIC DNA]</scope>
    <source>
        <strain evidence="6 7">DSM 23553</strain>
    </source>
</reference>
<dbReference type="AlphaFoldDB" id="A0A1H5HFW9"/>
<dbReference type="PRINTS" id="PR00034">
    <property type="entry name" value="HTHCRP"/>
</dbReference>
<dbReference type="InterPro" id="IPR012318">
    <property type="entry name" value="HTH_CRP"/>
</dbReference>
<keyword evidence="7" id="KW-1185">Reference proteome</keyword>
<dbReference type="InterPro" id="IPR036390">
    <property type="entry name" value="WH_DNA-bd_sf"/>
</dbReference>
<dbReference type="SMART" id="SM00100">
    <property type="entry name" value="cNMP"/>
    <property type="match status" value="1"/>
</dbReference>
<dbReference type="CDD" id="cd00038">
    <property type="entry name" value="CAP_ED"/>
    <property type="match status" value="1"/>
</dbReference>
<dbReference type="PROSITE" id="PS51063">
    <property type="entry name" value="HTH_CRP_2"/>
    <property type="match status" value="1"/>
</dbReference>
<keyword evidence="3" id="KW-0804">Transcription</keyword>
<evidence type="ECO:0000256" key="3">
    <source>
        <dbReference type="ARBA" id="ARBA00023163"/>
    </source>
</evidence>
<dbReference type="Pfam" id="PF00027">
    <property type="entry name" value="cNMP_binding"/>
    <property type="match status" value="1"/>
</dbReference>
<keyword evidence="6" id="KW-0418">Kinase</keyword>
<dbReference type="GO" id="GO:0016301">
    <property type="term" value="F:kinase activity"/>
    <property type="evidence" value="ECO:0007669"/>
    <property type="project" value="UniProtKB-KW"/>
</dbReference>
<evidence type="ECO:0000256" key="2">
    <source>
        <dbReference type="ARBA" id="ARBA00023125"/>
    </source>
</evidence>
<accession>A0A1H5HFW9</accession>
<dbReference type="PANTHER" id="PTHR24567">
    <property type="entry name" value="CRP FAMILY TRANSCRIPTIONAL REGULATORY PROTEIN"/>
    <property type="match status" value="1"/>
</dbReference>
<dbReference type="Pfam" id="PF13545">
    <property type="entry name" value="HTH_Crp_2"/>
    <property type="match status" value="1"/>
</dbReference>
<sequence length="198" mass="22647">MIDENLLLDFGAKKISFSKGDQLFREGESALNFYQVVSGEIKMNNYNEDGKEFIQGIFAMGQSFGEPPLLANVKYPANAEAISDAEVLQLSKENFLKLLTSNPAVHLKITETLAKRLFYKAIMVSEISSQEPEHRILRILDYLKKYVHKVEGKFAYRVDLTRQQLADLTGLRVETVIRATKSLEKKGEVQIKKRKLYR</sequence>
<evidence type="ECO:0000259" key="5">
    <source>
        <dbReference type="PROSITE" id="PS51063"/>
    </source>
</evidence>
<dbReference type="EMBL" id="FNUG01000001">
    <property type="protein sequence ID" value="SEE26158.1"/>
    <property type="molecule type" value="Genomic_DNA"/>
</dbReference>
<dbReference type="RefSeq" id="WP_093110749.1">
    <property type="nucleotide sequence ID" value="NZ_FNGG01000001.1"/>
</dbReference>
<dbReference type="Proteomes" id="UP000199448">
    <property type="component" value="Unassembled WGS sequence"/>
</dbReference>
<dbReference type="InterPro" id="IPR014710">
    <property type="entry name" value="RmlC-like_jellyroll"/>
</dbReference>
<feature type="domain" description="HTH crp-type" evidence="5">
    <location>
        <begin position="130"/>
        <end position="198"/>
    </location>
</feature>
<keyword evidence="1" id="KW-0805">Transcription regulation</keyword>
<dbReference type="PANTHER" id="PTHR24567:SF68">
    <property type="entry name" value="DNA-BINDING TRANSCRIPTIONAL DUAL REGULATOR CRP"/>
    <property type="match status" value="1"/>
</dbReference>
<dbReference type="InterPro" id="IPR050397">
    <property type="entry name" value="Env_Response_Regulators"/>
</dbReference>
<gene>
    <name evidence="6" type="ORF">SAMN04488034_101139</name>
</gene>
<dbReference type="STRING" id="390640.SAMN04488034_101139"/>